<proteinExistence type="predicted"/>
<evidence type="ECO:0000256" key="1">
    <source>
        <dbReference type="SAM" id="MobiDB-lite"/>
    </source>
</evidence>
<feature type="signal peptide" evidence="2">
    <location>
        <begin position="1"/>
        <end position="17"/>
    </location>
</feature>
<feature type="chain" id="PRO_5043394586" description="Secreted protein" evidence="2">
    <location>
        <begin position="18"/>
        <end position="76"/>
    </location>
</feature>
<evidence type="ECO:0000313" key="4">
    <source>
        <dbReference type="Proteomes" id="UP001432027"/>
    </source>
</evidence>
<evidence type="ECO:0000313" key="3">
    <source>
        <dbReference type="EMBL" id="GMS90255.1"/>
    </source>
</evidence>
<sequence>MHCFLVFLLLACIIVHGAVLPENRVPHGEVSLEKISSSSSHNVTDGVPVATIPGSGHSAVENTQNSTNKEIDRVRR</sequence>
<evidence type="ECO:0008006" key="5">
    <source>
        <dbReference type="Google" id="ProtNLM"/>
    </source>
</evidence>
<accession>A0AAV5TCV8</accession>
<dbReference type="AlphaFoldDB" id="A0AAV5TCV8"/>
<name>A0AAV5TCV8_9BILA</name>
<feature type="region of interest" description="Disordered" evidence="1">
    <location>
        <begin position="35"/>
        <end position="76"/>
    </location>
</feature>
<keyword evidence="4" id="KW-1185">Reference proteome</keyword>
<comment type="caution">
    <text evidence="3">The sequence shown here is derived from an EMBL/GenBank/DDBJ whole genome shotgun (WGS) entry which is preliminary data.</text>
</comment>
<keyword evidence="2" id="KW-0732">Signal</keyword>
<organism evidence="3 4">
    <name type="scientific">Pristionchus entomophagus</name>
    <dbReference type="NCBI Taxonomy" id="358040"/>
    <lineage>
        <taxon>Eukaryota</taxon>
        <taxon>Metazoa</taxon>
        <taxon>Ecdysozoa</taxon>
        <taxon>Nematoda</taxon>
        <taxon>Chromadorea</taxon>
        <taxon>Rhabditida</taxon>
        <taxon>Rhabditina</taxon>
        <taxon>Diplogasteromorpha</taxon>
        <taxon>Diplogasteroidea</taxon>
        <taxon>Neodiplogasteridae</taxon>
        <taxon>Pristionchus</taxon>
    </lineage>
</organism>
<dbReference type="EMBL" id="BTSX01000003">
    <property type="protein sequence ID" value="GMS90255.1"/>
    <property type="molecule type" value="Genomic_DNA"/>
</dbReference>
<gene>
    <name evidence="3" type="ORF">PENTCL1PPCAC_12430</name>
</gene>
<feature type="non-terminal residue" evidence="3">
    <location>
        <position position="76"/>
    </location>
</feature>
<protein>
    <recommendedName>
        <fullName evidence="5">Secreted protein</fullName>
    </recommendedName>
</protein>
<evidence type="ECO:0000256" key="2">
    <source>
        <dbReference type="SAM" id="SignalP"/>
    </source>
</evidence>
<reference evidence="3" key="1">
    <citation type="submission" date="2023-10" db="EMBL/GenBank/DDBJ databases">
        <title>Genome assembly of Pristionchus species.</title>
        <authorList>
            <person name="Yoshida K."/>
            <person name="Sommer R.J."/>
        </authorList>
    </citation>
    <scope>NUCLEOTIDE SEQUENCE</scope>
    <source>
        <strain evidence="3">RS0144</strain>
    </source>
</reference>
<dbReference type="Proteomes" id="UP001432027">
    <property type="component" value="Unassembled WGS sequence"/>
</dbReference>